<keyword evidence="1" id="KW-0812">Transmembrane</keyword>
<gene>
    <name evidence="2" type="ordered locus">ETAE_0944</name>
</gene>
<proteinExistence type="predicted"/>
<protein>
    <recommendedName>
        <fullName evidence="4">Lipoprotein</fullName>
    </recommendedName>
</protein>
<keyword evidence="3" id="KW-1185">Reference proteome</keyword>
<keyword evidence="1" id="KW-0472">Membrane</keyword>
<name>A0AAU8P252_EDWPI</name>
<reference evidence="2 3" key="1">
    <citation type="journal article" date="2009" name="PLoS ONE">
        <title>Genome sequence of the versatile fish pathogen Edwardsiella tarda provides insights into its adaptation to broad host ranges and intracellular niches.</title>
        <authorList>
            <person name="Wang Q."/>
            <person name="Yang M."/>
            <person name="Xiao J."/>
            <person name="Wu H."/>
            <person name="Wang X."/>
            <person name="Lv Y."/>
            <person name="Xu L."/>
            <person name="Zheng H."/>
            <person name="Wang S."/>
            <person name="Zhao G."/>
            <person name="Liu Q."/>
            <person name="Zhang Y."/>
        </authorList>
    </citation>
    <scope>NUCLEOTIDE SEQUENCE [LARGE SCALE GENOMIC DNA]</scope>
    <source>
        <strain evidence="3">EIB202 / CCTCC M208068</strain>
    </source>
</reference>
<evidence type="ECO:0000313" key="2">
    <source>
        <dbReference type="EMBL" id="ACY83789.1"/>
    </source>
</evidence>
<dbReference type="EMBL" id="CP001135">
    <property type="protein sequence ID" value="ACY83789.1"/>
    <property type="molecule type" value="Genomic_DNA"/>
</dbReference>
<dbReference type="KEGG" id="etr:ETAE_0944"/>
<dbReference type="AlphaFoldDB" id="A0AAU8P252"/>
<keyword evidence="1" id="KW-1133">Transmembrane helix</keyword>
<evidence type="ECO:0008006" key="4">
    <source>
        <dbReference type="Google" id="ProtNLM"/>
    </source>
</evidence>
<dbReference type="Proteomes" id="UP000002634">
    <property type="component" value="Chromosome"/>
</dbReference>
<evidence type="ECO:0000313" key="3">
    <source>
        <dbReference type="Proteomes" id="UP000002634"/>
    </source>
</evidence>
<sequence length="40" mass="4803">MRFIKFIFCPAGFLLTCCFIFNLFYSIALKVRMVAFNRFI</sequence>
<organism evidence="2 3">
    <name type="scientific">Edwardsiella piscicida</name>
    <dbReference type="NCBI Taxonomy" id="1263550"/>
    <lineage>
        <taxon>Bacteria</taxon>
        <taxon>Pseudomonadati</taxon>
        <taxon>Pseudomonadota</taxon>
        <taxon>Gammaproteobacteria</taxon>
        <taxon>Enterobacterales</taxon>
        <taxon>Hafniaceae</taxon>
        <taxon>Edwardsiella</taxon>
    </lineage>
</organism>
<feature type="transmembrane region" description="Helical" evidence="1">
    <location>
        <begin position="7"/>
        <end position="28"/>
    </location>
</feature>
<evidence type="ECO:0000256" key="1">
    <source>
        <dbReference type="SAM" id="Phobius"/>
    </source>
</evidence>
<accession>A0AAU8P252</accession>